<reference evidence="1" key="2">
    <citation type="submission" date="2018-04" db="EMBL/GenBank/DDBJ databases">
        <title>OnivRS2 (Oryza nivara Reference Sequence Version 2).</title>
        <authorList>
            <person name="Zhang J."/>
            <person name="Kudrna D."/>
            <person name="Lee S."/>
            <person name="Talag J."/>
            <person name="Rajasekar S."/>
            <person name="Welchert J."/>
            <person name="Hsing Y.-I."/>
            <person name="Wing R.A."/>
        </authorList>
    </citation>
    <scope>NUCLEOTIDE SEQUENCE [LARGE SCALE GENOMIC DNA]</scope>
    <source>
        <strain evidence="1">SL10</strain>
    </source>
</reference>
<reference evidence="1" key="1">
    <citation type="submission" date="2015-04" db="UniProtKB">
        <authorList>
            <consortium name="EnsemblPlants"/>
        </authorList>
    </citation>
    <scope>IDENTIFICATION</scope>
    <source>
        <strain evidence="1">SL10</strain>
    </source>
</reference>
<organism evidence="1">
    <name type="scientific">Oryza nivara</name>
    <name type="common">Indian wild rice</name>
    <name type="synonym">Oryza sativa f. spontanea</name>
    <dbReference type="NCBI Taxonomy" id="4536"/>
    <lineage>
        <taxon>Eukaryota</taxon>
        <taxon>Viridiplantae</taxon>
        <taxon>Streptophyta</taxon>
        <taxon>Embryophyta</taxon>
        <taxon>Tracheophyta</taxon>
        <taxon>Spermatophyta</taxon>
        <taxon>Magnoliopsida</taxon>
        <taxon>Liliopsida</taxon>
        <taxon>Poales</taxon>
        <taxon>Poaceae</taxon>
        <taxon>BOP clade</taxon>
        <taxon>Oryzoideae</taxon>
        <taxon>Oryzeae</taxon>
        <taxon>Oryzinae</taxon>
        <taxon>Oryza</taxon>
    </lineage>
</organism>
<accession>A0A0E0I198</accession>
<proteinExistence type="predicted"/>
<dbReference type="Proteomes" id="UP000006591">
    <property type="component" value="Chromosome 7"/>
</dbReference>
<sequence length="77" mass="8741">MAYSYVDCWKRIVIRDGSPCKIVLFPSAMVSIQQVLPQPMKSDNASTPASGKNTWWPMAEYIDMHCSASTRTTHEFQ</sequence>
<dbReference type="Gramene" id="ONIVA07G14090.1">
    <property type="protein sequence ID" value="ONIVA07G14090.1"/>
    <property type="gene ID" value="ONIVA07G14090"/>
</dbReference>
<name>A0A0E0I198_ORYNI</name>
<protein>
    <submittedName>
        <fullName evidence="1">Uncharacterized protein</fullName>
    </submittedName>
</protein>
<evidence type="ECO:0000313" key="2">
    <source>
        <dbReference type="Proteomes" id="UP000006591"/>
    </source>
</evidence>
<dbReference type="EnsemblPlants" id="ONIVA07G14090.1">
    <property type="protein sequence ID" value="ONIVA07G14090.1"/>
    <property type="gene ID" value="ONIVA07G14090"/>
</dbReference>
<keyword evidence="2" id="KW-1185">Reference proteome</keyword>
<evidence type="ECO:0000313" key="1">
    <source>
        <dbReference type="EnsemblPlants" id="ONIVA07G14090.1"/>
    </source>
</evidence>
<dbReference type="HOGENOM" id="CLU_2642307_0_0_1"/>
<dbReference type="AlphaFoldDB" id="A0A0E0I198"/>